<dbReference type="GO" id="GO:0070291">
    <property type="term" value="P:N-acylethanolamine metabolic process"/>
    <property type="evidence" value="ECO:0007669"/>
    <property type="project" value="TreeGrafter"/>
</dbReference>
<dbReference type="InterPro" id="IPR017946">
    <property type="entry name" value="PLC-like_Pdiesterase_TIM-brl"/>
</dbReference>
<reference evidence="2 3" key="1">
    <citation type="submission" date="2020-01" db="EMBL/GenBank/DDBJ databases">
        <authorList>
            <person name="Kim M.K."/>
        </authorList>
    </citation>
    <scope>NUCLEOTIDE SEQUENCE [LARGE SCALE GENOMIC DNA]</scope>
    <source>
        <strain evidence="2 3">172606-1</strain>
    </source>
</reference>
<gene>
    <name evidence="2" type="ORF">GXP67_08320</name>
</gene>
<dbReference type="Gene3D" id="3.20.20.190">
    <property type="entry name" value="Phosphatidylinositol (PI) phosphodiesterase"/>
    <property type="match status" value="1"/>
</dbReference>
<protein>
    <submittedName>
        <fullName evidence="2">Glycerophosphodiester phosphodiesterase family protein</fullName>
    </submittedName>
</protein>
<feature type="domain" description="GP-PDE" evidence="1">
    <location>
        <begin position="49"/>
        <end position="290"/>
    </location>
</feature>
<dbReference type="GO" id="GO:0005886">
    <property type="term" value="C:plasma membrane"/>
    <property type="evidence" value="ECO:0007669"/>
    <property type="project" value="TreeGrafter"/>
</dbReference>
<sequence length="306" mass="34158">MRIAVSILVIFFIEALFLPVCSFSQNYFIRTTHANELQEFLRRTPDRIPLVSAHRGGPAPGFPENCLATFDHTLQNTYALIECDVQLSKDSMLVMMHDDKLERTSNGTSKVADKTWQELQKLKLKDNNGTLTPYSIPTLAQVLQWAKGKTILTVDVKRGVPPQKIVQAIQQEKAEGYSVIITYSMEAVRQYHQLDSSLVISVTCRNIEELNRLKASGIPPKNVVAFVGITEPEPALYEALHQKGISCILGTIGNLDRSAEARQTNVYANLVKNGADILATDKPIEASASIEELILKKSSKRKFFKK</sequence>
<dbReference type="SUPFAM" id="SSF51695">
    <property type="entry name" value="PLC-like phosphodiesterases"/>
    <property type="match status" value="1"/>
</dbReference>
<keyword evidence="3" id="KW-1185">Reference proteome</keyword>
<dbReference type="InterPro" id="IPR030395">
    <property type="entry name" value="GP_PDE_dom"/>
</dbReference>
<dbReference type="CDD" id="cd08566">
    <property type="entry name" value="GDPD_AtGDE_like"/>
    <property type="match status" value="1"/>
</dbReference>
<evidence type="ECO:0000259" key="1">
    <source>
        <dbReference type="PROSITE" id="PS51704"/>
    </source>
</evidence>
<dbReference type="GO" id="GO:0006580">
    <property type="term" value="P:ethanolamine metabolic process"/>
    <property type="evidence" value="ECO:0007669"/>
    <property type="project" value="TreeGrafter"/>
</dbReference>
<dbReference type="Pfam" id="PF03009">
    <property type="entry name" value="GDPD"/>
    <property type="match status" value="1"/>
</dbReference>
<dbReference type="PANTHER" id="PTHR46320:SF1">
    <property type="entry name" value="GLYCEROPHOSPHODIESTER PHOSPHODIESTERASE 1"/>
    <property type="match status" value="1"/>
</dbReference>
<dbReference type="PANTHER" id="PTHR46320">
    <property type="entry name" value="GLYCEROPHOSPHODIESTER PHOSPHODIESTERASE 1"/>
    <property type="match status" value="1"/>
</dbReference>
<dbReference type="PROSITE" id="PS51704">
    <property type="entry name" value="GP_PDE"/>
    <property type="match status" value="1"/>
</dbReference>
<dbReference type="Proteomes" id="UP000480178">
    <property type="component" value="Chromosome"/>
</dbReference>
<evidence type="ECO:0000313" key="2">
    <source>
        <dbReference type="EMBL" id="QHT66662.1"/>
    </source>
</evidence>
<evidence type="ECO:0000313" key="3">
    <source>
        <dbReference type="Proteomes" id="UP000480178"/>
    </source>
</evidence>
<dbReference type="AlphaFoldDB" id="A0A6C0GFZ3"/>
<organism evidence="2 3">
    <name type="scientific">Rhodocytophaga rosea</name>
    <dbReference type="NCBI Taxonomy" id="2704465"/>
    <lineage>
        <taxon>Bacteria</taxon>
        <taxon>Pseudomonadati</taxon>
        <taxon>Bacteroidota</taxon>
        <taxon>Cytophagia</taxon>
        <taxon>Cytophagales</taxon>
        <taxon>Rhodocytophagaceae</taxon>
        <taxon>Rhodocytophaga</taxon>
    </lineage>
</organism>
<accession>A0A6C0GFZ3</accession>
<dbReference type="KEGG" id="rhoz:GXP67_08320"/>
<dbReference type="RefSeq" id="WP_162442716.1">
    <property type="nucleotide sequence ID" value="NZ_CP048222.1"/>
</dbReference>
<dbReference type="GO" id="GO:0008889">
    <property type="term" value="F:glycerophosphodiester phosphodiesterase activity"/>
    <property type="evidence" value="ECO:0007669"/>
    <property type="project" value="TreeGrafter"/>
</dbReference>
<dbReference type="EMBL" id="CP048222">
    <property type="protein sequence ID" value="QHT66662.1"/>
    <property type="molecule type" value="Genomic_DNA"/>
</dbReference>
<proteinExistence type="predicted"/>
<name>A0A6C0GFZ3_9BACT</name>
<dbReference type="GO" id="GO:0006644">
    <property type="term" value="P:phospholipid metabolic process"/>
    <property type="evidence" value="ECO:0007669"/>
    <property type="project" value="TreeGrafter"/>
</dbReference>